<gene>
    <name evidence="8" type="ORF">GOZ90_08730</name>
</gene>
<organism evidence="8 9">
    <name type="scientific">Agrobacterium vitis</name>
    <name type="common">Rhizobium vitis</name>
    <dbReference type="NCBI Taxonomy" id="373"/>
    <lineage>
        <taxon>Bacteria</taxon>
        <taxon>Pseudomonadati</taxon>
        <taxon>Pseudomonadota</taxon>
        <taxon>Alphaproteobacteria</taxon>
        <taxon>Hyphomicrobiales</taxon>
        <taxon>Rhizobiaceae</taxon>
        <taxon>Rhizobium/Agrobacterium group</taxon>
        <taxon>Agrobacterium</taxon>
    </lineage>
</organism>
<evidence type="ECO:0000256" key="5">
    <source>
        <dbReference type="ARBA" id="ARBA00023136"/>
    </source>
</evidence>
<feature type="transmembrane region" description="Helical" evidence="6">
    <location>
        <begin position="268"/>
        <end position="286"/>
    </location>
</feature>
<proteinExistence type="predicted"/>
<dbReference type="InterPro" id="IPR000620">
    <property type="entry name" value="EamA_dom"/>
</dbReference>
<dbReference type="InterPro" id="IPR051258">
    <property type="entry name" value="Diverse_Substrate_Transporter"/>
</dbReference>
<feature type="domain" description="EamA" evidence="7">
    <location>
        <begin position="146"/>
        <end position="282"/>
    </location>
</feature>
<evidence type="ECO:0000313" key="8">
    <source>
        <dbReference type="EMBL" id="MUZ72766.1"/>
    </source>
</evidence>
<dbReference type="GO" id="GO:0005886">
    <property type="term" value="C:plasma membrane"/>
    <property type="evidence" value="ECO:0007669"/>
    <property type="project" value="UniProtKB-SubCell"/>
</dbReference>
<evidence type="ECO:0000313" key="9">
    <source>
        <dbReference type="Proteomes" id="UP000477951"/>
    </source>
</evidence>
<evidence type="ECO:0000256" key="2">
    <source>
        <dbReference type="ARBA" id="ARBA00022475"/>
    </source>
</evidence>
<keyword evidence="5 6" id="KW-0472">Membrane</keyword>
<keyword evidence="2" id="KW-1003">Cell membrane</keyword>
<comment type="caution">
    <text evidence="8">The sequence shown here is derived from an EMBL/GenBank/DDBJ whole genome shotgun (WGS) entry which is preliminary data.</text>
</comment>
<protein>
    <submittedName>
        <fullName evidence="8">EamA family transporter</fullName>
    </submittedName>
</protein>
<feature type="transmembrane region" description="Helical" evidence="6">
    <location>
        <begin position="94"/>
        <end position="115"/>
    </location>
</feature>
<dbReference type="AlphaFoldDB" id="A0A6L6VAJ0"/>
<dbReference type="Pfam" id="PF00892">
    <property type="entry name" value="EamA"/>
    <property type="match status" value="2"/>
</dbReference>
<feature type="transmembrane region" description="Helical" evidence="6">
    <location>
        <begin position="210"/>
        <end position="231"/>
    </location>
</feature>
<evidence type="ECO:0000259" key="7">
    <source>
        <dbReference type="Pfam" id="PF00892"/>
    </source>
</evidence>
<feature type="transmembrane region" description="Helical" evidence="6">
    <location>
        <begin position="243"/>
        <end position="262"/>
    </location>
</feature>
<evidence type="ECO:0000256" key="3">
    <source>
        <dbReference type="ARBA" id="ARBA00022692"/>
    </source>
</evidence>
<evidence type="ECO:0000256" key="1">
    <source>
        <dbReference type="ARBA" id="ARBA00004651"/>
    </source>
</evidence>
<dbReference type="EMBL" id="WPHR01000005">
    <property type="protein sequence ID" value="MUZ72766.1"/>
    <property type="molecule type" value="Genomic_DNA"/>
</dbReference>
<dbReference type="Proteomes" id="UP000477951">
    <property type="component" value="Unassembled WGS sequence"/>
</dbReference>
<feature type="transmembrane region" description="Helical" evidence="6">
    <location>
        <begin position="149"/>
        <end position="165"/>
    </location>
</feature>
<feature type="transmembrane region" description="Helical" evidence="6">
    <location>
        <begin position="122"/>
        <end position="143"/>
    </location>
</feature>
<dbReference type="PANTHER" id="PTHR42920:SF5">
    <property type="entry name" value="EAMA DOMAIN-CONTAINING PROTEIN"/>
    <property type="match status" value="1"/>
</dbReference>
<dbReference type="SUPFAM" id="SSF103481">
    <property type="entry name" value="Multidrug resistance efflux transporter EmrE"/>
    <property type="match status" value="2"/>
</dbReference>
<comment type="subcellular location">
    <subcellularLocation>
        <location evidence="1">Cell membrane</location>
        <topology evidence="1">Multi-pass membrane protein</topology>
    </subcellularLocation>
</comment>
<evidence type="ECO:0000256" key="6">
    <source>
        <dbReference type="SAM" id="Phobius"/>
    </source>
</evidence>
<name>A0A6L6VAJ0_AGRVI</name>
<sequence>MLNTVRLSEFLLLLVAIVWGTSYGVAKEAIFYYPVLGFLAIRFIMTALILSPSLFRLGEGQLKQVLLAGIPLGTILLAIFIAETYGLSYTSASNAAFLISTCVVLTPVVEFFVLGTRPTTNVLLAIFMSLLGAFLVSTGGQFSFNAGDFYILIAAFFRACMVTMTKRMMRNSEVSNLALTTVQTAVVGFGSLAIGAIVLPAGLPALPTAIGFWVGTVYLVAFCTLFAFFVQNFAVRNTSPTRVSLLMGTEPVFGALFAVVWLQEPTTATMWVGGALIVIASIWGTLAPAKPVPSAVGT</sequence>
<keyword evidence="3 6" id="KW-0812">Transmembrane</keyword>
<keyword evidence="4 6" id="KW-1133">Transmembrane helix</keyword>
<feature type="transmembrane region" description="Helical" evidence="6">
    <location>
        <begin position="65"/>
        <end position="82"/>
    </location>
</feature>
<feature type="transmembrane region" description="Helical" evidence="6">
    <location>
        <begin position="177"/>
        <end position="198"/>
    </location>
</feature>
<accession>A0A6L6VAJ0</accession>
<reference evidence="8 9" key="1">
    <citation type="submission" date="2019-12" db="EMBL/GenBank/DDBJ databases">
        <title>Whole-genome sequencing of Allorhizobium vitis.</title>
        <authorList>
            <person name="Gan H.M."/>
            <person name="Szegedi E."/>
            <person name="Burr T."/>
            <person name="Savka M.A."/>
        </authorList>
    </citation>
    <scope>NUCLEOTIDE SEQUENCE [LARGE SCALE GENOMIC DNA]</scope>
    <source>
        <strain evidence="8 9">CG516</strain>
    </source>
</reference>
<dbReference type="PANTHER" id="PTHR42920">
    <property type="entry name" value="OS03G0707200 PROTEIN-RELATED"/>
    <property type="match status" value="1"/>
</dbReference>
<feature type="domain" description="EamA" evidence="7">
    <location>
        <begin position="9"/>
        <end position="138"/>
    </location>
</feature>
<dbReference type="RefSeq" id="WP_156614419.1">
    <property type="nucleotide sequence ID" value="NZ_WPHR01000005.1"/>
</dbReference>
<dbReference type="InterPro" id="IPR037185">
    <property type="entry name" value="EmrE-like"/>
</dbReference>
<evidence type="ECO:0000256" key="4">
    <source>
        <dbReference type="ARBA" id="ARBA00022989"/>
    </source>
</evidence>
<feature type="transmembrane region" description="Helical" evidence="6">
    <location>
        <begin position="36"/>
        <end position="58"/>
    </location>
</feature>